<dbReference type="AlphaFoldDB" id="A0A0E9UXC3"/>
<organism evidence="1">
    <name type="scientific">Anguilla anguilla</name>
    <name type="common">European freshwater eel</name>
    <name type="synonym">Muraena anguilla</name>
    <dbReference type="NCBI Taxonomy" id="7936"/>
    <lineage>
        <taxon>Eukaryota</taxon>
        <taxon>Metazoa</taxon>
        <taxon>Chordata</taxon>
        <taxon>Craniata</taxon>
        <taxon>Vertebrata</taxon>
        <taxon>Euteleostomi</taxon>
        <taxon>Actinopterygii</taxon>
        <taxon>Neopterygii</taxon>
        <taxon>Teleostei</taxon>
        <taxon>Anguilliformes</taxon>
        <taxon>Anguillidae</taxon>
        <taxon>Anguilla</taxon>
    </lineage>
</organism>
<reference evidence="1" key="1">
    <citation type="submission" date="2014-11" db="EMBL/GenBank/DDBJ databases">
        <authorList>
            <person name="Amaro Gonzalez C."/>
        </authorList>
    </citation>
    <scope>NUCLEOTIDE SEQUENCE</scope>
</reference>
<proteinExistence type="predicted"/>
<name>A0A0E9UXC3_ANGAN</name>
<accession>A0A0E9UXC3</accession>
<dbReference type="EMBL" id="GBXM01038752">
    <property type="protein sequence ID" value="JAH69825.1"/>
    <property type="molecule type" value="Transcribed_RNA"/>
</dbReference>
<sequence length="33" mass="4101">MRCFNFSVRVQQCIMGYNNVPQLHERNSFFYDR</sequence>
<protein>
    <submittedName>
        <fullName evidence="1">Uncharacterized protein</fullName>
    </submittedName>
</protein>
<reference evidence="1" key="2">
    <citation type="journal article" date="2015" name="Fish Shellfish Immunol.">
        <title>Early steps in the European eel (Anguilla anguilla)-Vibrio vulnificus interaction in the gills: Role of the RtxA13 toxin.</title>
        <authorList>
            <person name="Callol A."/>
            <person name="Pajuelo D."/>
            <person name="Ebbesson L."/>
            <person name="Teles M."/>
            <person name="MacKenzie S."/>
            <person name="Amaro C."/>
        </authorList>
    </citation>
    <scope>NUCLEOTIDE SEQUENCE</scope>
</reference>
<evidence type="ECO:0000313" key="1">
    <source>
        <dbReference type="EMBL" id="JAH69825.1"/>
    </source>
</evidence>